<accession>A0A1H0NCH2</accession>
<dbReference type="PROSITE" id="PS50965">
    <property type="entry name" value="NERD"/>
    <property type="match status" value="1"/>
</dbReference>
<evidence type="ECO:0000313" key="3">
    <source>
        <dbReference type="EMBL" id="SDO90464.1"/>
    </source>
</evidence>
<feature type="compositionally biased region" description="Acidic residues" evidence="1">
    <location>
        <begin position="64"/>
        <end position="76"/>
    </location>
</feature>
<protein>
    <submittedName>
        <fullName evidence="3">Nuclease-related domain-containing protein</fullName>
    </submittedName>
</protein>
<evidence type="ECO:0000313" key="4">
    <source>
        <dbReference type="Proteomes" id="UP000199077"/>
    </source>
</evidence>
<name>A0A1H0NCH2_9MICO</name>
<evidence type="ECO:0000256" key="1">
    <source>
        <dbReference type="SAM" id="MobiDB-lite"/>
    </source>
</evidence>
<organism evidence="3 4">
    <name type="scientific">Pedococcus dokdonensis</name>
    <dbReference type="NCBI Taxonomy" id="443156"/>
    <lineage>
        <taxon>Bacteria</taxon>
        <taxon>Bacillati</taxon>
        <taxon>Actinomycetota</taxon>
        <taxon>Actinomycetes</taxon>
        <taxon>Micrococcales</taxon>
        <taxon>Intrasporangiaceae</taxon>
        <taxon>Pedococcus</taxon>
    </lineage>
</organism>
<dbReference type="EMBL" id="LT629711">
    <property type="protein sequence ID" value="SDO90464.1"/>
    <property type="molecule type" value="Genomic_DNA"/>
</dbReference>
<evidence type="ECO:0000259" key="2">
    <source>
        <dbReference type="PROSITE" id="PS50965"/>
    </source>
</evidence>
<dbReference type="RefSeq" id="WP_331712525.1">
    <property type="nucleotide sequence ID" value="NZ_LT629711.1"/>
</dbReference>
<dbReference type="AlphaFoldDB" id="A0A1H0NCH2"/>
<proteinExistence type="predicted"/>
<gene>
    <name evidence="3" type="ORF">SAMN04489867_0908</name>
</gene>
<dbReference type="Pfam" id="PF08378">
    <property type="entry name" value="NERD"/>
    <property type="match status" value="1"/>
</dbReference>
<dbReference type="Proteomes" id="UP000199077">
    <property type="component" value="Chromosome I"/>
</dbReference>
<dbReference type="STRING" id="443156.SAMN04489867_0908"/>
<feature type="region of interest" description="Disordered" evidence="1">
    <location>
        <begin position="48"/>
        <end position="99"/>
    </location>
</feature>
<feature type="domain" description="NERD" evidence="2">
    <location>
        <begin position="137"/>
        <end position="254"/>
    </location>
</feature>
<dbReference type="InterPro" id="IPR011528">
    <property type="entry name" value="NERD"/>
</dbReference>
<keyword evidence="4" id="KW-1185">Reference proteome</keyword>
<reference evidence="4" key="1">
    <citation type="submission" date="2016-10" db="EMBL/GenBank/DDBJ databases">
        <authorList>
            <person name="Varghese N."/>
            <person name="Submissions S."/>
        </authorList>
    </citation>
    <scope>NUCLEOTIDE SEQUENCE [LARGE SCALE GENOMIC DNA]</scope>
    <source>
        <strain evidence="4">DSM 22329</strain>
    </source>
</reference>
<sequence length="301" mass="33070">MDEGADEKVMRLRYAGTCRRCGAHLPPGARAVYERRTTSVRCLSHLDDEVESVAPPRAAPEPQPEPDPDPDPEPEPQFETRSESLAVESGTAGASARREYERRRAKAEARVRSEHPRLAGLILALGDERQSTKAWDTGAVGEERLGRGLDRLGSDTVNLLHDRRIPGSTANIDHLAVTASGIWVVDAKKYKGRPQLKVEGGILRPRVERLLVGRRDCTKLVDGVLKQVQVVRGVVGDEVPVRGVLCFVEADWPLIGGSFTTRDVQVVWPKKLYPQLQASGALTPESVADLHRQLARALPRA</sequence>